<dbReference type="PANTHER" id="PTHR43148">
    <property type="entry name" value="GLYCERALDEHYDE-3-PHOSPHATE DEHYDROGENASE 2"/>
    <property type="match status" value="1"/>
</dbReference>
<dbReference type="Gene3D" id="3.40.50.720">
    <property type="entry name" value="NAD(P)-binding Rossmann-like Domain"/>
    <property type="match status" value="1"/>
</dbReference>
<feature type="binding site" evidence="5">
    <location>
        <position position="78"/>
    </location>
    <ligand>
        <name>NAD(+)</name>
        <dbReference type="ChEBI" id="CHEBI:57540"/>
    </ligand>
</feature>
<dbReference type="GO" id="GO:0006006">
    <property type="term" value="P:glucose metabolic process"/>
    <property type="evidence" value="ECO:0007669"/>
    <property type="project" value="InterPro"/>
</dbReference>
<dbReference type="InterPro" id="IPR020829">
    <property type="entry name" value="GlycerAld_3-P_DH_cat"/>
</dbReference>
<dbReference type="InterPro" id="IPR006424">
    <property type="entry name" value="Glyceraldehyde-3-P_DH_1"/>
</dbReference>
<name>A0A4R6ZKB0_9LIST</name>
<dbReference type="GO" id="GO:0051287">
    <property type="term" value="F:NAD binding"/>
    <property type="evidence" value="ECO:0007669"/>
    <property type="project" value="InterPro"/>
</dbReference>
<gene>
    <name evidence="10" type="ORF">DFP96_10621</name>
</gene>
<evidence type="ECO:0000256" key="8">
    <source>
        <dbReference type="RuleBase" id="RU361160"/>
    </source>
</evidence>
<dbReference type="CDD" id="cd05214">
    <property type="entry name" value="GAPDH_I_N"/>
    <property type="match status" value="1"/>
</dbReference>
<evidence type="ECO:0000256" key="4">
    <source>
        <dbReference type="PIRSR" id="PIRSR000149-2"/>
    </source>
</evidence>
<dbReference type="FunFam" id="3.40.50.720:FF:000001">
    <property type="entry name" value="Glyceraldehyde-3-phosphate dehydrogenase"/>
    <property type="match status" value="1"/>
</dbReference>
<dbReference type="NCBIfam" id="TIGR01534">
    <property type="entry name" value="GAPDH-I"/>
    <property type="match status" value="1"/>
</dbReference>
<feature type="domain" description="Glyceraldehyde 3-phosphate dehydrogenase NAD(P) binding" evidence="9">
    <location>
        <begin position="3"/>
        <end position="151"/>
    </location>
</feature>
<comment type="caution">
    <text evidence="10">The sequence shown here is derived from an EMBL/GenBank/DDBJ whole genome shotgun (WGS) entry which is preliminary data.</text>
</comment>
<sequence length="336" mass="36044">MTVKVGINGFGRIGRLAFRRIQNVEGIEVVAINDLTDAKMLAHLLKYDTTQGRFDGDVEVHDGYFNVNGKEVKVLANRNPEELPWGELGVDIVLECTGFFTAKEKAELHIKAGAKKVVISAPASGDMKTIVYNVNHDTLDGTETVISGASCTTNCLAPMAKVLEDKFGIEQGLMTTIHAYTGDQMTLDGPHPGGDFRRARAAAENIVPNTTGAAKAIGLVLPSLVGKLDGAAQRVPVATGSLTELVTVLNKEVTVEEVNAAMEAASDKDTFGYTNDPIVSSDIAGITFGSLFDETQTKVLSVGGKQLVKTVAWYDNEMSYTAQLVRTLEYFAKIAK</sequence>
<dbReference type="OrthoDB" id="9803304at2"/>
<keyword evidence="5" id="KW-0547">Nucleotide-binding</keyword>
<dbReference type="GO" id="GO:0050661">
    <property type="term" value="F:NADP binding"/>
    <property type="evidence" value="ECO:0007669"/>
    <property type="project" value="InterPro"/>
</dbReference>
<feature type="binding site" evidence="5">
    <location>
        <begin position="12"/>
        <end position="13"/>
    </location>
    <ligand>
        <name>NAD(+)</name>
        <dbReference type="ChEBI" id="CHEBI:57540"/>
    </ligand>
</feature>
<dbReference type="FunFam" id="3.30.360.10:FF:000002">
    <property type="entry name" value="Glyceraldehyde-3-phosphate dehydrogenase"/>
    <property type="match status" value="1"/>
</dbReference>
<dbReference type="PROSITE" id="PS00071">
    <property type="entry name" value="GAPDH"/>
    <property type="match status" value="1"/>
</dbReference>
<reference evidence="10 11" key="1">
    <citation type="submission" date="2019-03" db="EMBL/GenBank/DDBJ databases">
        <title>Genomic Encyclopedia of Type Strains, Phase III (KMG-III): the genomes of soil and plant-associated and newly described type strains.</title>
        <authorList>
            <person name="Whitman W."/>
        </authorList>
    </citation>
    <scope>NUCLEOTIDE SEQUENCE [LARGE SCALE GENOMIC DNA]</scope>
    <source>
        <strain evidence="10 11">CECT 7972</strain>
    </source>
</reference>
<feature type="binding site" evidence="5">
    <location>
        <position position="316"/>
    </location>
    <ligand>
        <name>NAD(+)</name>
        <dbReference type="ChEBI" id="CHEBI:57540"/>
    </ligand>
</feature>
<dbReference type="Proteomes" id="UP000295558">
    <property type="component" value="Unassembled WGS sequence"/>
</dbReference>
<feature type="binding site" evidence="5">
    <location>
        <position position="120"/>
    </location>
    <ligand>
        <name>NAD(+)</name>
        <dbReference type="ChEBI" id="CHEBI:57540"/>
    </ligand>
</feature>
<feature type="site" description="Activates thiol group during catalysis" evidence="6">
    <location>
        <position position="178"/>
    </location>
</feature>
<dbReference type="CDD" id="cd18126">
    <property type="entry name" value="GAPDH_I_C"/>
    <property type="match status" value="1"/>
</dbReference>
<dbReference type="RefSeq" id="WP_133620599.1">
    <property type="nucleotide sequence ID" value="NZ_JAARQJ010000001.1"/>
</dbReference>
<dbReference type="PIRSF" id="PIRSF000149">
    <property type="entry name" value="GAP_DH"/>
    <property type="match status" value="1"/>
</dbReference>
<evidence type="ECO:0000256" key="7">
    <source>
        <dbReference type="RuleBase" id="RU000397"/>
    </source>
</evidence>
<dbReference type="InterPro" id="IPR036291">
    <property type="entry name" value="NAD(P)-bd_dom_sf"/>
</dbReference>
<proteinExistence type="inferred from homology"/>
<dbReference type="PRINTS" id="PR00078">
    <property type="entry name" value="G3PDHDRGNASE"/>
</dbReference>
<dbReference type="STRING" id="1265846.PROCOU_02449"/>
<dbReference type="Pfam" id="PF00044">
    <property type="entry name" value="Gp_dh_N"/>
    <property type="match status" value="1"/>
</dbReference>
<feature type="binding site" evidence="4">
    <location>
        <position position="181"/>
    </location>
    <ligand>
        <name>D-glyceraldehyde 3-phosphate</name>
        <dbReference type="ChEBI" id="CHEBI:59776"/>
    </ligand>
</feature>
<comment type="similarity">
    <text evidence="1 7">Belongs to the glyceraldehyde-3-phosphate dehydrogenase family.</text>
</comment>
<dbReference type="GO" id="GO:0016620">
    <property type="term" value="F:oxidoreductase activity, acting on the aldehyde or oxo group of donors, NAD or NADP as acceptor"/>
    <property type="evidence" value="ECO:0007669"/>
    <property type="project" value="InterPro"/>
</dbReference>
<dbReference type="AlphaFoldDB" id="A0A4R6ZKB0"/>
<evidence type="ECO:0000313" key="11">
    <source>
        <dbReference type="Proteomes" id="UP000295558"/>
    </source>
</evidence>
<dbReference type="InterPro" id="IPR020830">
    <property type="entry name" value="GlycerAld_3-P_DH_AS"/>
</dbReference>
<evidence type="ECO:0000256" key="5">
    <source>
        <dbReference type="PIRSR" id="PIRSR000149-3"/>
    </source>
</evidence>
<evidence type="ECO:0000313" key="10">
    <source>
        <dbReference type="EMBL" id="TDR52817.1"/>
    </source>
</evidence>
<dbReference type="InterPro" id="IPR020831">
    <property type="entry name" value="GlycerAld/Erythrose_P_DH"/>
</dbReference>
<dbReference type="SMART" id="SM00846">
    <property type="entry name" value="Gp_dh_N"/>
    <property type="match status" value="1"/>
</dbReference>
<evidence type="ECO:0000256" key="1">
    <source>
        <dbReference type="ARBA" id="ARBA00007406"/>
    </source>
</evidence>
<evidence type="ECO:0000259" key="9">
    <source>
        <dbReference type="SMART" id="SM00846"/>
    </source>
</evidence>
<evidence type="ECO:0000256" key="3">
    <source>
        <dbReference type="PIRSR" id="PIRSR000149-1"/>
    </source>
</evidence>
<feature type="binding site" evidence="4">
    <location>
        <position position="234"/>
    </location>
    <ligand>
        <name>D-glyceraldehyde 3-phosphate</name>
        <dbReference type="ChEBI" id="CHEBI:59776"/>
    </ligand>
</feature>
<dbReference type="SUPFAM" id="SSF51735">
    <property type="entry name" value="NAD(P)-binding Rossmann-fold domains"/>
    <property type="match status" value="1"/>
</dbReference>
<evidence type="ECO:0000256" key="6">
    <source>
        <dbReference type="PIRSR" id="PIRSR000149-4"/>
    </source>
</evidence>
<protein>
    <recommendedName>
        <fullName evidence="8">Glyceraldehyde-3-phosphate dehydrogenase</fullName>
        <ecNumber evidence="8">1.2.1.-</ecNumber>
    </recommendedName>
</protein>
<dbReference type="EMBL" id="SNZK01000006">
    <property type="protein sequence ID" value="TDR52817.1"/>
    <property type="molecule type" value="Genomic_DNA"/>
</dbReference>
<organism evidence="10 11">
    <name type="scientific">Listeria rocourtiae</name>
    <dbReference type="NCBI Taxonomy" id="647910"/>
    <lineage>
        <taxon>Bacteria</taxon>
        <taxon>Bacillati</taxon>
        <taxon>Bacillota</taxon>
        <taxon>Bacilli</taxon>
        <taxon>Bacillales</taxon>
        <taxon>Listeriaceae</taxon>
        <taxon>Listeria</taxon>
    </lineage>
</organism>
<dbReference type="SUPFAM" id="SSF55347">
    <property type="entry name" value="Glyceraldehyde-3-phosphate dehydrogenase-like, C-terminal domain"/>
    <property type="match status" value="1"/>
</dbReference>
<keyword evidence="5" id="KW-0520">NAD</keyword>
<dbReference type="EC" id="1.2.1.-" evidence="8"/>
<keyword evidence="11" id="KW-1185">Reference proteome</keyword>
<evidence type="ECO:0000256" key="2">
    <source>
        <dbReference type="ARBA" id="ARBA00023002"/>
    </source>
</evidence>
<feature type="active site" description="Nucleophile" evidence="3">
    <location>
        <position position="151"/>
    </location>
</feature>
<dbReference type="Pfam" id="PF02800">
    <property type="entry name" value="Gp_dh_C"/>
    <property type="match status" value="1"/>
</dbReference>
<feature type="binding site" evidence="5">
    <location>
        <position position="34"/>
    </location>
    <ligand>
        <name>NAD(+)</name>
        <dbReference type="ChEBI" id="CHEBI:57540"/>
    </ligand>
</feature>
<feature type="binding site" evidence="4">
    <location>
        <begin position="211"/>
        <end position="212"/>
    </location>
    <ligand>
        <name>D-glyceraldehyde 3-phosphate</name>
        <dbReference type="ChEBI" id="CHEBI:59776"/>
    </ligand>
</feature>
<dbReference type="InterPro" id="IPR020828">
    <property type="entry name" value="GlycerAld_3-P_DH_NAD(P)-bd"/>
</dbReference>
<accession>A0A4R6ZKB0</accession>
<keyword evidence="2 8" id="KW-0560">Oxidoreductase</keyword>
<dbReference type="Gene3D" id="3.30.360.10">
    <property type="entry name" value="Dihydrodipicolinate Reductase, domain 2"/>
    <property type="match status" value="1"/>
</dbReference>
<feature type="binding site" evidence="4">
    <location>
        <begin position="150"/>
        <end position="152"/>
    </location>
    <ligand>
        <name>D-glyceraldehyde 3-phosphate</name>
        <dbReference type="ChEBI" id="CHEBI:59776"/>
    </ligand>
</feature>